<dbReference type="Proteomes" id="UP000886520">
    <property type="component" value="Chromosome 11"/>
</dbReference>
<comment type="caution">
    <text evidence="1">The sequence shown here is derived from an EMBL/GenBank/DDBJ whole genome shotgun (WGS) entry which is preliminary data.</text>
</comment>
<proteinExistence type="predicted"/>
<organism evidence="1 2">
    <name type="scientific">Adiantum capillus-veneris</name>
    <name type="common">Maidenhair fern</name>
    <dbReference type="NCBI Taxonomy" id="13818"/>
    <lineage>
        <taxon>Eukaryota</taxon>
        <taxon>Viridiplantae</taxon>
        <taxon>Streptophyta</taxon>
        <taxon>Embryophyta</taxon>
        <taxon>Tracheophyta</taxon>
        <taxon>Polypodiopsida</taxon>
        <taxon>Polypodiidae</taxon>
        <taxon>Polypodiales</taxon>
        <taxon>Pteridineae</taxon>
        <taxon>Pteridaceae</taxon>
        <taxon>Vittarioideae</taxon>
        <taxon>Adiantum</taxon>
    </lineage>
</organism>
<accession>A0A9D4ZI70</accession>
<evidence type="ECO:0000313" key="2">
    <source>
        <dbReference type="Proteomes" id="UP000886520"/>
    </source>
</evidence>
<keyword evidence="2" id="KW-1185">Reference proteome</keyword>
<evidence type="ECO:0000313" key="1">
    <source>
        <dbReference type="EMBL" id="KAI5073960.1"/>
    </source>
</evidence>
<feature type="non-terminal residue" evidence="1">
    <location>
        <position position="1"/>
    </location>
</feature>
<dbReference type="AlphaFoldDB" id="A0A9D4ZI70"/>
<protein>
    <submittedName>
        <fullName evidence="1">Uncharacterized protein</fullName>
    </submittedName>
</protein>
<dbReference type="EMBL" id="JABFUD020000011">
    <property type="protein sequence ID" value="KAI5073960.1"/>
    <property type="molecule type" value="Genomic_DNA"/>
</dbReference>
<gene>
    <name evidence="1" type="ORF">GOP47_0011973</name>
</gene>
<name>A0A9D4ZI70_ADICA</name>
<sequence>LVKGWPPTVEDSAGIVSELETGRSARCALSLSLSLSLSVCALPPPSLHACLQRFSLAAHTLPPAAPRASNSPFPSAHPHGARSCFTAYLSTTALAVHHLSLSASHAGLRP</sequence>
<reference evidence="1" key="1">
    <citation type="submission" date="2021-01" db="EMBL/GenBank/DDBJ databases">
        <title>Adiantum capillus-veneris genome.</title>
        <authorList>
            <person name="Fang Y."/>
            <person name="Liao Q."/>
        </authorList>
    </citation>
    <scope>NUCLEOTIDE SEQUENCE</scope>
    <source>
        <strain evidence="1">H3</strain>
        <tissue evidence="1">Leaf</tissue>
    </source>
</reference>